<dbReference type="Proteomes" id="UP001144204">
    <property type="component" value="Unassembled WGS sequence"/>
</dbReference>
<evidence type="ECO:0000313" key="2">
    <source>
        <dbReference type="Proteomes" id="UP001144204"/>
    </source>
</evidence>
<keyword evidence="2" id="KW-1185">Reference proteome</keyword>
<evidence type="ECO:0000313" key="1">
    <source>
        <dbReference type="EMBL" id="GLB46259.1"/>
    </source>
</evidence>
<reference evidence="1" key="2">
    <citation type="journal article" date="2023" name="PLoS ONE">
        <title>Philodulcilactobacillus myokoensis gen. nov., sp. nov., a fructophilic, acidophilic, and agar-phobic lactic acid bacterium isolated from fermented vegetable extracts.</title>
        <authorList>
            <person name="Kouya T."/>
            <person name="Ishiyama Y."/>
            <person name="Ohashi S."/>
            <person name="Kumakubo R."/>
            <person name="Yamazaki T."/>
            <person name="Otaki T."/>
        </authorList>
    </citation>
    <scope>NUCLEOTIDE SEQUENCE</scope>
    <source>
        <strain evidence="1">WR16-4</strain>
    </source>
</reference>
<dbReference type="AlphaFoldDB" id="A0A9W6B169"/>
<gene>
    <name evidence="1" type="ORF">WR164_02380</name>
</gene>
<dbReference type="EMBL" id="BRPL01000002">
    <property type="protein sequence ID" value="GLB46259.1"/>
    <property type="molecule type" value="Genomic_DNA"/>
</dbReference>
<accession>A0A9W6B169</accession>
<proteinExistence type="predicted"/>
<reference evidence="1" key="1">
    <citation type="submission" date="2022-07" db="EMBL/GenBank/DDBJ databases">
        <authorList>
            <person name="Kouya T."/>
            <person name="Ishiyama Y."/>
        </authorList>
    </citation>
    <scope>NUCLEOTIDE SEQUENCE</scope>
    <source>
        <strain evidence="1">WR16-4</strain>
    </source>
</reference>
<name>A0A9W6B169_9LACO</name>
<sequence length="88" mass="9967">MNRGIVRTFMDQSRYVSVSEPSGIAMIGDPKNSKFKTLNHVSTTSAEIDQKLRSIKNRGMKIIDSNHLNADDIKTYQKIFYLDATEDA</sequence>
<dbReference type="RefSeq" id="WP_286135716.1">
    <property type="nucleotide sequence ID" value="NZ_BRPL01000002.1"/>
</dbReference>
<protein>
    <submittedName>
        <fullName evidence="1">Uncharacterized protein</fullName>
    </submittedName>
</protein>
<organism evidence="1 2">
    <name type="scientific">Philodulcilactobacillus myokoensis</name>
    <dbReference type="NCBI Taxonomy" id="2929573"/>
    <lineage>
        <taxon>Bacteria</taxon>
        <taxon>Bacillati</taxon>
        <taxon>Bacillota</taxon>
        <taxon>Bacilli</taxon>
        <taxon>Lactobacillales</taxon>
        <taxon>Lactobacillaceae</taxon>
        <taxon>Philodulcilactobacillus</taxon>
    </lineage>
</organism>
<comment type="caution">
    <text evidence="1">The sequence shown here is derived from an EMBL/GenBank/DDBJ whole genome shotgun (WGS) entry which is preliminary data.</text>
</comment>